<dbReference type="NCBIfam" id="TIGR00577">
    <property type="entry name" value="fpg"/>
    <property type="match status" value="1"/>
</dbReference>
<dbReference type="GO" id="GO:0140078">
    <property type="term" value="F:class I DNA-(apurinic or apyrimidinic site) endonuclease activity"/>
    <property type="evidence" value="ECO:0007669"/>
    <property type="project" value="UniProtKB-EC"/>
</dbReference>
<keyword evidence="13 15" id="KW-0326">Glycosidase</keyword>
<name>A0A7V8FL39_9BURK</name>
<dbReference type="GO" id="GO:0006284">
    <property type="term" value="P:base-excision repair"/>
    <property type="evidence" value="ECO:0007669"/>
    <property type="project" value="InterPro"/>
</dbReference>
<dbReference type="InterPro" id="IPR010979">
    <property type="entry name" value="Ribosomal_uS13-like_H2TH"/>
</dbReference>
<dbReference type="SUPFAM" id="SSF57716">
    <property type="entry name" value="Glucocorticoid receptor-like (DNA-binding domain)"/>
    <property type="match status" value="1"/>
</dbReference>
<evidence type="ECO:0000256" key="3">
    <source>
        <dbReference type="ARBA" id="ARBA00011245"/>
    </source>
</evidence>
<evidence type="ECO:0000256" key="12">
    <source>
        <dbReference type="ARBA" id="ARBA00023268"/>
    </source>
</evidence>
<keyword evidence="11 15" id="KW-0456">Lyase</keyword>
<feature type="binding site" evidence="15">
    <location>
        <position position="140"/>
    </location>
    <ligand>
        <name>DNA</name>
        <dbReference type="ChEBI" id="CHEBI:16991"/>
    </ligand>
</feature>
<dbReference type="GO" id="GO:0034039">
    <property type="term" value="F:8-oxo-7,8-dihydroguanine DNA N-glycosylase activity"/>
    <property type="evidence" value="ECO:0007669"/>
    <property type="project" value="TreeGrafter"/>
</dbReference>
<evidence type="ECO:0000256" key="14">
    <source>
        <dbReference type="ARBA" id="ARBA00044632"/>
    </source>
</evidence>
<dbReference type="HAMAP" id="MF_00103">
    <property type="entry name" value="Fapy_DNA_glycosyl"/>
    <property type="match status" value="1"/>
</dbReference>
<keyword evidence="6 15" id="KW-0863">Zinc-finger</keyword>
<keyword evidence="7 15" id="KW-0378">Hydrolase</keyword>
<comment type="subunit">
    <text evidence="3 15">Monomer.</text>
</comment>
<dbReference type="Gene3D" id="3.20.190.10">
    <property type="entry name" value="MutM-like, N-terminal"/>
    <property type="match status" value="1"/>
</dbReference>
<reference evidence="19" key="1">
    <citation type="journal article" date="2020" name="MBio">
        <title>Horizontal gene transfer to a defensive symbiont with a reduced genome amongst a multipartite beetle microbiome.</title>
        <authorList>
            <person name="Waterworth S.C."/>
            <person name="Florez L.V."/>
            <person name="Rees E.R."/>
            <person name="Hertweck C."/>
            <person name="Kaltenpoth M."/>
            <person name="Kwan J.C."/>
        </authorList>
    </citation>
    <scope>NUCLEOTIDE SEQUENCE [LARGE SCALE GENOMIC DNA]</scope>
</reference>
<dbReference type="Gene3D" id="1.10.8.50">
    <property type="match status" value="1"/>
</dbReference>
<comment type="catalytic activity">
    <reaction evidence="1 15">
        <text>Hydrolysis of DNA containing ring-opened 7-methylguanine residues, releasing 2,6-diamino-4-hydroxy-5-(N-methyl)formamidopyrimidine.</text>
        <dbReference type="EC" id="3.2.2.23"/>
    </reaction>
</comment>
<keyword evidence="8 15" id="KW-0862">Zinc</keyword>
<comment type="cofactor">
    <cofactor evidence="15">
        <name>Zn(2+)</name>
        <dbReference type="ChEBI" id="CHEBI:29105"/>
    </cofactor>
    <text evidence="15">Binds 1 zinc ion per subunit.</text>
</comment>
<evidence type="ECO:0000259" key="17">
    <source>
        <dbReference type="PROSITE" id="PS51068"/>
    </source>
</evidence>
<dbReference type="NCBIfam" id="NF002211">
    <property type="entry name" value="PRK01103.1"/>
    <property type="match status" value="1"/>
</dbReference>
<gene>
    <name evidence="15 18" type="primary">mutM</name>
    <name evidence="15" type="synonym">fpg</name>
    <name evidence="18" type="ORF">GAK30_03515</name>
</gene>
<evidence type="ECO:0000313" key="18">
    <source>
        <dbReference type="EMBL" id="KAF1018753.1"/>
    </source>
</evidence>
<feature type="binding site" evidence="15">
    <location>
        <position position="158"/>
    </location>
    <ligand>
        <name>DNA</name>
        <dbReference type="ChEBI" id="CHEBI:16991"/>
    </ligand>
</feature>
<evidence type="ECO:0000256" key="6">
    <source>
        <dbReference type="ARBA" id="ARBA00022771"/>
    </source>
</evidence>
<dbReference type="AlphaFoldDB" id="A0A7V8FL39"/>
<proteinExistence type="inferred from homology"/>
<feature type="active site" description="Proton donor; for delta-elimination activity" evidence="15">
    <location>
        <position position="312"/>
    </location>
</feature>
<evidence type="ECO:0000256" key="4">
    <source>
        <dbReference type="ARBA" id="ARBA00022723"/>
    </source>
</evidence>
<organism evidence="18 19">
    <name type="scientific">Paracidovorax wautersii</name>
    <dbReference type="NCBI Taxonomy" id="1177982"/>
    <lineage>
        <taxon>Bacteria</taxon>
        <taxon>Pseudomonadati</taxon>
        <taxon>Pseudomonadota</taxon>
        <taxon>Betaproteobacteria</taxon>
        <taxon>Burkholderiales</taxon>
        <taxon>Comamonadaceae</taxon>
        <taxon>Paracidovorax</taxon>
    </lineage>
</organism>
<keyword evidence="9 15" id="KW-0238">DNA-binding</keyword>
<feature type="active site" description="Proton donor; for beta-elimination activity" evidence="15">
    <location>
        <position position="93"/>
    </location>
</feature>
<comment type="catalytic activity">
    <reaction evidence="14 15">
        <text>2'-deoxyribonucleotide-(2'-deoxyribose 5'-phosphate)-2'-deoxyribonucleotide-DNA = a 3'-end 2'-deoxyribonucleotide-(2,3-dehydro-2,3-deoxyribose 5'-phosphate)-DNA + a 5'-end 5'-phospho-2'-deoxyribonucleoside-DNA + H(+)</text>
        <dbReference type="Rhea" id="RHEA:66592"/>
        <dbReference type="Rhea" id="RHEA-COMP:13180"/>
        <dbReference type="Rhea" id="RHEA-COMP:16897"/>
        <dbReference type="Rhea" id="RHEA-COMP:17067"/>
        <dbReference type="ChEBI" id="CHEBI:15378"/>
        <dbReference type="ChEBI" id="CHEBI:136412"/>
        <dbReference type="ChEBI" id="CHEBI:157695"/>
        <dbReference type="ChEBI" id="CHEBI:167181"/>
        <dbReference type="EC" id="4.2.99.18"/>
    </reaction>
</comment>
<keyword evidence="10 15" id="KW-0234">DNA repair</keyword>
<dbReference type="Pfam" id="PF06831">
    <property type="entry name" value="H2TH"/>
    <property type="match status" value="1"/>
</dbReference>
<dbReference type="InterPro" id="IPR035937">
    <property type="entry name" value="FPG_N"/>
</dbReference>
<feature type="active site" description="Proton donor" evidence="15">
    <location>
        <position position="40"/>
    </location>
</feature>
<dbReference type="GO" id="GO:0008270">
    <property type="term" value="F:zinc ion binding"/>
    <property type="evidence" value="ECO:0007669"/>
    <property type="project" value="UniProtKB-UniRule"/>
</dbReference>
<dbReference type="InterPro" id="IPR020629">
    <property type="entry name" value="FPG_Glyclase"/>
</dbReference>
<dbReference type="InterPro" id="IPR012319">
    <property type="entry name" value="FPG_cat"/>
</dbReference>
<evidence type="ECO:0000256" key="2">
    <source>
        <dbReference type="ARBA" id="ARBA00009409"/>
    </source>
</evidence>
<dbReference type="InterPro" id="IPR010663">
    <property type="entry name" value="Znf_FPG/IleRS"/>
</dbReference>
<accession>A0A7V8FL39</accession>
<evidence type="ECO:0000256" key="11">
    <source>
        <dbReference type="ARBA" id="ARBA00023239"/>
    </source>
</evidence>
<dbReference type="SMART" id="SM00898">
    <property type="entry name" value="Fapy_DNA_glyco"/>
    <property type="match status" value="1"/>
</dbReference>
<dbReference type="EMBL" id="WNDQ01000075">
    <property type="protein sequence ID" value="KAF1018753.1"/>
    <property type="molecule type" value="Genomic_DNA"/>
</dbReference>
<dbReference type="SMART" id="SM01232">
    <property type="entry name" value="H2TH"/>
    <property type="match status" value="1"/>
</dbReference>
<dbReference type="SUPFAM" id="SSF46946">
    <property type="entry name" value="S13-like H2TH domain"/>
    <property type="match status" value="1"/>
</dbReference>
<evidence type="ECO:0000256" key="8">
    <source>
        <dbReference type="ARBA" id="ARBA00022833"/>
    </source>
</evidence>
<evidence type="ECO:0000313" key="19">
    <source>
        <dbReference type="Proteomes" id="UP000461670"/>
    </source>
</evidence>
<dbReference type="GO" id="GO:0003684">
    <property type="term" value="F:damaged DNA binding"/>
    <property type="evidence" value="ECO:0007669"/>
    <property type="project" value="InterPro"/>
</dbReference>
<evidence type="ECO:0000256" key="13">
    <source>
        <dbReference type="ARBA" id="ARBA00023295"/>
    </source>
</evidence>
<evidence type="ECO:0000256" key="7">
    <source>
        <dbReference type="ARBA" id="ARBA00022801"/>
    </source>
</evidence>
<keyword evidence="5 15" id="KW-0227">DNA damage</keyword>
<evidence type="ECO:0000256" key="9">
    <source>
        <dbReference type="ARBA" id="ARBA00023125"/>
    </source>
</evidence>
<dbReference type="SUPFAM" id="SSF81624">
    <property type="entry name" value="N-terminal domain of MutM-like DNA repair proteins"/>
    <property type="match status" value="1"/>
</dbReference>
<dbReference type="CDD" id="cd08966">
    <property type="entry name" value="EcFpg-like_N"/>
    <property type="match status" value="1"/>
</dbReference>
<evidence type="ECO:0000256" key="1">
    <source>
        <dbReference type="ARBA" id="ARBA00001668"/>
    </source>
</evidence>
<evidence type="ECO:0000256" key="5">
    <source>
        <dbReference type="ARBA" id="ARBA00022763"/>
    </source>
</evidence>
<dbReference type="InterPro" id="IPR000214">
    <property type="entry name" value="Znf_DNA_glyclase/AP_lyase"/>
</dbReference>
<dbReference type="Proteomes" id="UP000461670">
    <property type="component" value="Unassembled WGS sequence"/>
</dbReference>
<comment type="function">
    <text evidence="15">Involved in base excision repair of DNA damaged by oxidation or by mutagenic agents. Acts as DNA glycosylase that recognizes and removes damaged bases. Has a preference for oxidized purines, such as 7,8-dihydro-8-oxoguanine (8-oxoG). Has AP (apurinic/apyrimidinic) lyase activity and introduces nicks in the DNA strand. Cleaves the DNA backbone by beta-delta elimination to generate a single-strand break at the site of the removed base with both 3'- and 5'-phosphates.</text>
</comment>
<keyword evidence="4 15" id="KW-0479">Metal-binding</keyword>
<dbReference type="InterPro" id="IPR015886">
    <property type="entry name" value="H2TH_FPG"/>
</dbReference>
<dbReference type="Pfam" id="PF01149">
    <property type="entry name" value="Fapy_DNA_glyco"/>
    <property type="match status" value="1"/>
</dbReference>
<evidence type="ECO:0000256" key="10">
    <source>
        <dbReference type="ARBA" id="ARBA00023204"/>
    </source>
</evidence>
<dbReference type="InterPro" id="IPR015887">
    <property type="entry name" value="DNA_glyclase_Znf_dom_DNA_BS"/>
</dbReference>
<evidence type="ECO:0000259" key="16">
    <source>
        <dbReference type="PROSITE" id="PS51066"/>
    </source>
</evidence>
<feature type="domain" description="FPG-type" evidence="16">
    <location>
        <begin position="288"/>
        <end position="322"/>
    </location>
</feature>
<dbReference type="EC" id="3.2.2.23" evidence="15"/>
<dbReference type="FunFam" id="1.10.8.50:FF:000003">
    <property type="entry name" value="Formamidopyrimidine-DNA glycosylase"/>
    <property type="match status" value="1"/>
</dbReference>
<evidence type="ECO:0000256" key="15">
    <source>
        <dbReference type="HAMAP-Rule" id="MF_00103"/>
    </source>
</evidence>
<dbReference type="PROSITE" id="PS51066">
    <property type="entry name" value="ZF_FPG_2"/>
    <property type="match status" value="1"/>
</dbReference>
<keyword evidence="12 15" id="KW-0511">Multifunctional enzyme</keyword>
<dbReference type="PANTHER" id="PTHR22993:SF9">
    <property type="entry name" value="FORMAMIDOPYRIMIDINE-DNA GLYCOSYLASE"/>
    <property type="match status" value="1"/>
</dbReference>
<feature type="binding site" evidence="15">
    <location>
        <position position="203"/>
    </location>
    <ligand>
        <name>DNA</name>
        <dbReference type="ChEBI" id="CHEBI:16991"/>
    </ligand>
</feature>
<feature type="domain" description="Formamidopyrimidine-DNA glycosylase catalytic" evidence="17">
    <location>
        <begin position="39"/>
        <end position="161"/>
    </location>
</feature>
<dbReference type="PROSITE" id="PS51068">
    <property type="entry name" value="FPG_CAT"/>
    <property type="match status" value="1"/>
</dbReference>
<dbReference type="PANTHER" id="PTHR22993">
    <property type="entry name" value="FORMAMIDOPYRIMIDINE-DNA GLYCOSYLASE"/>
    <property type="match status" value="1"/>
</dbReference>
<feature type="active site" description="Schiff-base intermediate with DNA" evidence="15">
    <location>
        <position position="39"/>
    </location>
</feature>
<dbReference type="Pfam" id="PF06827">
    <property type="entry name" value="zf-FPG_IleRS"/>
    <property type="match status" value="1"/>
</dbReference>
<dbReference type="PROSITE" id="PS01242">
    <property type="entry name" value="ZF_FPG_1"/>
    <property type="match status" value="1"/>
</dbReference>
<comment type="similarity">
    <text evidence="2 15">Belongs to the FPG family.</text>
</comment>
<protein>
    <recommendedName>
        <fullName evidence="15">Formamidopyrimidine-DNA glycosylase</fullName>
        <shortName evidence="15">Fapy-DNA glycosylase</shortName>
        <ecNumber evidence="15">3.2.2.23</ecNumber>
    </recommendedName>
    <alternativeName>
        <fullName evidence="15">DNA-(apurinic or apyrimidinic site) lyase MutM</fullName>
        <shortName evidence="15">AP lyase MutM</shortName>
        <ecNumber evidence="15">4.2.99.18</ecNumber>
    </alternativeName>
</protein>
<comment type="caution">
    <text evidence="18">The sequence shown here is derived from an EMBL/GenBank/DDBJ whole genome shotgun (WGS) entry which is preliminary data.</text>
</comment>
<sequence length="322" mass="34684">MIIERLRVFREGRQSRPRLGPWAQAWLRAGHCGDNARMPELPEVEVTRLGFADRIAGARVQGVRLGKPLRWPLGCEPVALVGAQVLQVRRRGKYLLIDLLGPVSPAPGPAEPAAASTLLLHLGMSGSLSFAPALPPAGVHDHFDLHTDQGGLRLHDPRRFGAVVWAAHGEADPVARKLLGGLGVEPLTDAFEAVAFAAALKRRQAPIKQVLLAGDIVVGVGNIYASEALFLAGIRPTRAAHRISAARAAQLHAAIRDVLARAVQRGGSTLRDFVNAEGQSGYFQLEAMVYDRAGQPCRVCGTPIRQIRQGQRSTFFCPTCQT</sequence>
<dbReference type="EC" id="4.2.99.18" evidence="15"/>